<dbReference type="Proteomes" id="UP000682733">
    <property type="component" value="Unassembled WGS sequence"/>
</dbReference>
<dbReference type="EMBL" id="CAJNOQ010004618">
    <property type="protein sequence ID" value="CAF1067058.1"/>
    <property type="molecule type" value="Genomic_DNA"/>
</dbReference>
<dbReference type="Proteomes" id="UP000681722">
    <property type="component" value="Unassembled WGS sequence"/>
</dbReference>
<dbReference type="EMBL" id="CAJNOK010003741">
    <property type="protein sequence ID" value="CAF0912539.1"/>
    <property type="molecule type" value="Genomic_DNA"/>
</dbReference>
<dbReference type="AlphaFoldDB" id="A0A814LPQ1"/>
<dbReference type="Proteomes" id="UP000663829">
    <property type="component" value="Unassembled WGS sequence"/>
</dbReference>
<evidence type="ECO:0000313" key="5">
    <source>
        <dbReference type="Proteomes" id="UP000663829"/>
    </source>
</evidence>
<evidence type="ECO:0000313" key="1">
    <source>
        <dbReference type="EMBL" id="CAF0912539.1"/>
    </source>
</evidence>
<gene>
    <name evidence="2" type="ORF">GPM918_LOCUS17078</name>
    <name evidence="1" type="ORF">OVA965_LOCUS10198</name>
    <name evidence="4" type="ORF">SRO942_LOCUS17077</name>
    <name evidence="3" type="ORF">TMI583_LOCUS10195</name>
</gene>
<keyword evidence="5" id="KW-1185">Reference proteome</keyword>
<dbReference type="EMBL" id="CAJOBA010003743">
    <property type="protein sequence ID" value="CAF3691409.1"/>
    <property type="molecule type" value="Genomic_DNA"/>
</dbReference>
<comment type="caution">
    <text evidence="2">The sequence shown here is derived from an EMBL/GenBank/DDBJ whole genome shotgun (WGS) entry which is preliminary data.</text>
</comment>
<dbReference type="OrthoDB" id="10605345at2759"/>
<sequence>MAEYSDISESISDEKMNDSGGGGCVVVTLTEEIIKLLHLEDNENKDEIVNDLLENGREALQNHQRDITPEVYEREMNNQNSELLQLLKKYVKQQWKTQYCSLHEWFRLFLEEHEKEDTFVLYESIVLRTAEHGNKYMKQCPLLSIVIQLLFDSIDDDCLKQNPSIFDDLWITITNNGLKSIQKYSSYISEEVKNQQITKTNKALFMGLCEYFRQPLFNLLKGSKVIDRDKLYNFTLDNVAEHGWLDGVEQIRKKVAPVLFELLLHNINLFRENQQKENIMSKEATSNVNNCSLVFNAPLSTVTTVTILDQISDNQSISGSSINFSQQQKLSSSIDNLPSTMLQNSTILSASTLATVKVESQIPSSSINNEIEIIKTCIINRFQLEDLVKAGELMYINKTLKNISDKILEDYCKSKDYSAFINDCLTPIMYLLKRTQNLDDFIKTLLIQFERMKRTNRQITIRTETETTNLSLRMFLHVLFMNSDLFLRRVIMSLISKRNPVPFLEPNALNWSQNEPYEFISDIIHVWNYSRPTVLSFGIGPCQGKSSLLNQLFQSTFEEKIDNSLYFQQTIDIDFGYCFNPKRSLNIADTHGELHKLLVRKLVSIFDGFLIHIDQIYLSEHLLLLVEYLELLPEEKFQMVLVRDISNKSEEQCLLTIKSFIETKASEHNLSKRLHIYPLENVSNINDRKIILSIEDLREEILTKMNNEIKIMTDIHKSQITLETRKEKIVFDIQKLFKKDYVSYLTHMDDIIQPMKNKLLQRNKHKHDQIFRCIFDFKNNVN</sequence>
<dbReference type="InterPro" id="IPR027417">
    <property type="entry name" value="P-loop_NTPase"/>
</dbReference>
<dbReference type="EMBL" id="CAJOBC010004618">
    <property type="protein sequence ID" value="CAF3834618.1"/>
    <property type="molecule type" value="Genomic_DNA"/>
</dbReference>
<evidence type="ECO:0000313" key="4">
    <source>
        <dbReference type="EMBL" id="CAF3834618.1"/>
    </source>
</evidence>
<evidence type="ECO:0000313" key="2">
    <source>
        <dbReference type="EMBL" id="CAF1067058.1"/>
    </source>
</evidence>
<organism evidence="2 5">
    <name type="scientific">Didymodactylos carnosus</name>
    <dbReference type="NCBI Taxonomy" id="1234261"/>
    <lineage>
        <taxon>Eukaryota</taxon>
        <taxon>Metazoa</taxon>
        <taxon>Spiralia</taxon>
        <taxon>Gnathifera</taxon>
        <taxon>Rotifera</taxon>
        <taxon>Eurotatoria</taxon>
        <taxon>Bdelloidea</taxon>
        <taxon>Philodinida</taxon>
        <taxon>Philodinidae</taxon>
        <taxon>Didymodactylos</taxon>
    </lineage>
</organism>
<dbReference type="Proteomes" id="UP000677228">
    <property type="component" value="Unassembled WGS sequence"/>
</dbReference>
<dbReference type="SUPFAM" id="SSF52540">
    <property type="entry name" value="P-loop containing nucleoside triphosphate hydrolases"/>
    <property type="match status" value="1"/>
</dbReference>
<evidence type="ECO:0000313" key="3">
    <source>
        <dbReference type="EMBL" id="CAF3691409.1"/>
    </source>
</evidence>
<name>A0A814LPQ1_9BILA</name>
<protein>
    <submittedName>
        <fullName evidence="2">Uncharacterized protein</fullName>
    </submittedName>
</protein>
<proteinExistence type="predicted"/>
<accession>A0A814LPQ1</accession>
<reference evidence="2" key="1">
    <citation type="submission" date="2021-02" db="EMBL/GenBank/DDBJ databases">
        <authorList>
            <person name="Nowell W R."/>
        </authorList>
    </citation>
    <scope>NUCLEOTIDE SEQUENCE</scope>
</reference>